<dbReference type="EC" id="2.7.11.1" evidence="1"/>
<dbReference type="PROSITE" id="PS50011">
    <property type="entry name" value="PROTEIN_KINASE_DOM"/>
    <property type="match status" value="1"/>
</dbReference>
<dbReference type="GO" id="GO:0005524">
    <property type="term" value="F:ATP binding"/>
    <property type="evidence" value="ECO:0007669"/>
    <property type="project" value="UniProtKB-KW"/>
</dbReference>
<comment type="caution">
    <text evidence="9">The sequence shown here is derived from an EMBL/GenBank/DDBJ whole genome shotgun (WGS) entry which is preliminary data.</text>
</comment>
<organism evidence="9 10">
    <name type="scientific">Streptomyces luteogriseus</name>
    <dbReference type="NCBI Taxonomy" id="68233"/>
    <lineage>
        <taxon>Bacteria</taxon>
        <taxon>Bacillati</taxon>
        <taxon>Actinomycetota</taxon>
        <taxon>Actinomycetes</taxon>
        <taxon>Kitasatosporales</taxon>
        <taxon>Streptomycetaceae</taxon>
        <taxon>Streptomyces</taxon>
    </lineage>
</organism>
<evidence type="ECO:0000259" key="8">
    <source>
        <dbReference type="PROSITE" id="PS50011"/>
    </source>
</evidence>
<evidence type="ECO:0000256" key="5">
    <source>
        <dbReference type="ARBA" id="ARBA00022777"/>
    </source>
</evidence>
<feature type="compositionally biased region" description="Basic and acidic residues" evidence="7">
    <location>
        <begin position="306"/>
        <end position="328"/>
    </location>
</feature>
<feature type="compositionally biased region" description="Low complexity" evidence="7">
    <location>
        <begin position="396"/>
        <end position="427"/>
    </location>
</feature>
<keyword evidence="2 9" id="KW-0723">Serine/threonine-protein kinase</keyword>
<dbReference type="PANTHER" id="PTHR43289">
    <property type="entry name" value="MITOGEN-ACTIVATED PROTEIN KINASE KINASE KINASE 20-RELATED"/>
    <property type="match status" value="1"/>
</dbReference>
<dbReference type="GO" id="GO:0004674">
    <property type="term" value="F:protein serine/threonine kinase activity"/>
    <property type="evidence" value="ECO:0007669"/>
    <property type="project" value="UniProtKB-KW"/>
</dbReference>
<dbReference type="CDD" id="cd14014">
    <property type="entry name" value="STKc_PknB_like"/>
    <property type="match status" value="1"/>
</dbReference>
<sequence length="640" mass="66390">MSNDGGGTDDARGRLVGGRYRLIERIGSGGTGTVWRAQDEHAECEVAVRQPRLPGGPDDEGHRRAAHRLHREARAAARVDHPAAVTIHDVVVEAEQRSERPGPVGPDELDAAEALDGLPWIVMELVPGESLREMLRRGPVDVREAARIGLAVLGALRAAHSVGIVHRDVKPAHVLLGPHGRVVVTDFGIAHVQGEGFLTASGESAAGSPEFVAPERMSGRIAGPASDLWSLGALLYAAVEGSSPFLRTTPEATLAAILAAEPPEPTRAGPLGPLITRLLVADPDRRPVAEEVAKDLEAVAGPAPGERTRQAERPRPAEQIRTPDDRAARHPGRAPSRQAEPTPAAVPFGQTGQVSAAVPFGQSDAVPAEQTGPVSAAFPAGQTGPVSPAGPSGQTAPVPAAVPSGPDPSPAAASGRPAPSPAAASGPVPTPRPASAPDAAQDAPATAARQSLLRPGPLALLSALLAGGIGAVTQLAEPSSAESAGQVADVAGVWIPHPESDMAAVLHLPPHYRPLERTGSASDQPRTALYGDGRTGTIQVRLLSWDKAPATPMDQARKADGAQGKARYTRTSVQGREAALADTAYLRGETPRRVMRLIARTGDDRMYELRVDMPRGTPEEEEGTSVFEGARERLGSAPGS</sequence>
<keyword evidence="10" id="KW-1185">Reference proteome</keyword>
<evidence type="ECO:0000256" key="7">
    <source>
        <dbReference type="SAM" id="MobiDB-lite"/>
    </source>
</evidence>
<evidence type="ECO:0000256" key="1">
    <source>
        <dbReference type="ARBA" id="ARBA00012513"/>
    </source>
</evidence>
<dbReference type="AlphaFoldDB" id="A0A7W7DNM9"/>
<dbReference type="SUPFAM" id="SSF56112">
    <property type="entry name" value="Protein kinase-like (PK-like)"/>
    <property type="match status" value="1"/>
</dbReference>
<feature type="region of interest" description="Disordered" evidence="7">
    <location>
        <begin position="293"/>
        <end position="349"/>
    </location>
</feature>
<dbReference type="Pfam" id="PF00069">
    <property type="entry name" value="Pkinase"/>
    <property type="match status" value="1"/>
</dbReference>
<evidence type="ECO:0000256" key="2">
    <source>
        <dbReference type="ARBA" id="ARBA00022527"/>
    </source>
</evidence>
<name>A0A7W7DNM9_9ACTN</name>
<feature type="region of interest" description="Disordered" evidence="7">
    <location>
        <begin position="611"/>
        <end position="640"/>
    </location>
</feature>
<dbReference type="Proteomes" id="UP000565089">
    <property type="component" value="Unassembled WGS sequence"/>
</dbReference>
<keyword evidence="6" id="KW-0067">ATP-binding</keyword>
<feature type="domain" description="Protein kinase" evidence="8">
    <location>
        <begin position="20"/>
        <end position="299"/>
    </location>
</feature>
<evidence type="ECO:0000313" key="9">
    <source>
        <dbReference type="EMBL" id="MBB4713145.1"/>
    </source>
</evidence>
<dbReference type="RefSeq" id="WP_184909107.1">
    <property type="nucleotide sequence ID" value="NZ_JACHMS010000001.1"/>
</dbReference>
<dbReference type="Gene3D" id="1.10.510.10">
    <property type="entry name" value="Transferase(Phosphotransferase) domain 1"/>
    <property type="match status" value="1"/>
</dbReference>
<reference evidence="9 10" key="1">
    <citation type="submission" date="2020-08" db="EMBL/GenBank/DDBJ databases">
        <title>Sequencing the genomes of 1000 actinobacteria strains.</title>
        <authorList>
            <person name="Klenk H.-P."/>
        </authorList>
    </citation>
    <scope>NUCLEOTIDE SEQUENCE [LARGE SCALE GENOMIC DNA]</scope>
    <source>
        <strain evidence="9 10">DSM 40483</strain>
    </source>
</reference>
<evidence type="ECO:0000256" key="3">
    <source>
        <dbReference type="ARBA" id="ARBA00022679"/>
    </source>
</evidence>
<proteinExistence type="predicted"/>
<keyword evidence="5 9" id="KW-0418">Kinase</keyword>
<keyword evidence="4" id="KW-0547">Nucleotide-binding</keyword>
<evidence type="ECO:0000256" key="6">
    <source>
        <dbReference type="ARBA" id="ARBA00022840"/>
    </source>
</evidence>
<protein>
    <recommendedName>
        <fullName evidence="1">non-specific serine/threonine protein kinase</fullName>
        <ecNumber evidence="1">2.7.11.1</ecNumber>
    </recommendedName>
</protein>
<dbReference type="Gene3D" id="3.30.200.20">
    <property type="entry name" value="Phosphorylase Kinase, domain 1"/>
    <property type="match status" value="1"/>
</dbReference>
<keyword evidence="3" id="KW-0808">Transferase</keyword>
<feature type="region of interest" description="Disordered" evidence="7">
    <location>
        <begin position="364"/>
        <end position="448"/>
    </location>
</feature>
<dbReference type="InterPro" id="IPR000719">
    <property type="entry name" value="Prot_kinase_dom"/>
</dbReference>
<feature type="compositionally biased region" description="Low complexity" evidence="7">
    <location>
        <begin position="435"/>
        <end position="448"/>
    </location>
</feature>
<gene>
    <name evidence="9" type="ORF">BJ965_003027</name>
</gene>
<dbReference type="InterPro" id="IPR011009">
    <property type="entry name" value="Kinase-like_dom_sf"/>
</dbReference>
<evidence type="ECO:0000313" key="10">
    <source>
        <dbReference type="Proteomes" id="UP000565089"/>
    </source>
</evidence>
<accession>A0A7W7DNM9</accession>
<dbReference type="PANTHER" id="PTHR43289:SF6">
    <property type="entry name" value="SERINE_THREONINE-PROTEIN KINASE NEKL-3"/>
    <property type="match status" value="1"/>
</dbReference>
<dbReference type="EMBL" id="JACHMS010000001">
    <property type="protein sequence ID" value="MBB4713145.1"/>
    <property type="molecule type" value="Genomic_DNA"/>
</dbReference>
<evidence type="ECO:0000256" key="4">
    <source>
        <dbReference type="ARBA" id="ARBA00022741"/>
    </source>
</evidence>
<dbReference type="GeneID" id="95795002"/>